<keyword evidence="6" id="KW-0813">Transport</keyword>
<keyword evidence="3 6" id="KW-0812">Transmembrane</keyword>
<feature type="transmembrane region" description="Helical" evidence="7">
    <location>
        <begin position="218"/>
        <end position="239"/>
    </location>
</feature>
<evidence type="ECO:0000256" key="6">
    <source>
        <dbReference type="RuleBase" id="RU003943"/>
    </source>
</evidence>
<evidence type="ECO:0000256" key="7">
    <source>
        <dbReference type="SAM" id="Phobius"/>
    </source>
</evidence>
<dbReference type="RefSeq" id="WP_148638809.1">
    <property type="nucleotide sequence ID" value="NZ_AP014945.1"/>
</dbReference>
<dbReference type="GO" id="GO:0055085">
    <property type="term" value="P:transmembrane transport"/>
    <property type="evidence" value="ECO:0007669"/>
    <property type="project" value="InterPro"/>
</dbReference>
<evidence type="ECO:0000313" key="9">
    <source>
        <dbReference type="Proteomes" id="UP000068196"/>
    </source>
</evidence>
<organism evidence="8 9">
    <name type="scientific">Caldimicrobium thiodismutans</name>
    <dbReference type="NCBI Taxonomy" id="1653476"/>
    <lineage>
        <taxon>Bacteria</taxon>
        <taxon>Pseudomonadati</taxon>
        <taxon>Thermodesulfobacteriota</taxon>
        <taxon>Thermodesulfobacteria</taxon>
        <taxon>Thermodesulfobacteriales</taxon>
        <taxon>Thermodesulfobacteriaceae</taxon>
        <taxon>Caldimicrobium</taxon>
    </lineage>
</organism>
<dbReference type="InterPro" id="IPR037294">
    <property type="entry name" value="ABC_BtuC-like"/>
</dbReference>
<feature type="transmembrane region" description="Helical" evidence="7">
    <location>
        <begin position="245"/>
        <end position="265"/>
    </location>
</feature>
<evidence type="ECO:0000256" key="1">
    <source>
        <dbReference type="ARBA" id="ARBA00004141"/>
    </source>
</evidence>
<dbReference type="SUPFAM" id="SSF81345">
    <property type="entry name" value="ABC transporter involved in vitamin B12 uptake, BtuC"/>
    <property type="match status" value="1"/>
</dbReference>
<feature type="transmembrane region" description="Helical" evidence="7">
    <location>
        <begin position="39"/>
        <end position="58"/>
    </location>
</feature>
<dbReference type="EMBL" id="AP014945">
    <property type="protein sequence ID" value="BAU22954.1"/>
    <property type="molecule type" value="Genomic_DNA"/>
</dbReference>
<feature type="transmembrane region" description="Helical" evidence="7">
    <location>
        <begin position="125"/>
        <end position="155"/>
    </location>
</feature>
<evidence type="ECO:0000256" key="5">
    <source>
        <dbReference type="ARBA" id="ARBA00023136"/>
    </source>
</evidence>
<dbReference type="Proteomes" id="UP000068196">
    <property type="component" value="Chromosome"/>
</dbReference>
<feature type="transmembrane region" description="Helical" evidence="7">
    <location>
        <begin position="12"/>
        <end position="33"/>
    </location>
</feature>
<dbReference type="InterPro" id="IPR001626">
    <property type="entry name" value="ABC_TroCD"/>
</dbReference>
<dbReference type="GO" id="GO:0043190">
    <property type="term" value="C:ATP-binding cassette (ABC) transporter complex"/>
    <property type="evidence" value="ECO:0007669"/>
    <property type="project" value="InterPro"/>
</dbReference>
<dbReference type="STRING" id="1653476.THC_0560"/>
<protein>
    <recommendedName>
        <fullName evidence="10">ABC transporter</fullName>
    </recommendedName>
</protein>
<proteinExistence type="inferred from homology"/>
<name>A0A0U4W1D0_9BACT</name>
<evidence type="ECO:0000313" key="8">
    <source>
        <dbReference type="EMBL" id="BAU22954.1"/>
    </source>
</evidence>
<accession>A0A0U4W1D0</accession>
<evidence type="ECO:0000256" key="2">
    <source>
        <dbReference type="ARBA" id="ARBA00008034"/>
    </source>
</evidence>
<gene>
    <name evidence="8" type="ORF">THC_0560</name>
</gene>
<keyword evidence="4 7" id="KW-1133">Transmembrane helix</keyword>
<comment type="subcellular location">
    <subcellularLocation>
        <location evidence="6">Cell membrane</location>
        <topology evidence="6">Multi-pass membrane protein</topology>
    </subcellularLocation>
    <subcellularLocation>
        <location evidence="1">Membrane</location>
        <topology evidence="1">Multi-pass membrane protein</topology>
    </subcellularLocation>
</comment>
<feature type="transmembrane region" description="Helical" evidence="7">
    <location>
        <begin position="70"/>
        <end position="89"/>
    </location>
</feature>
<comment type="similarity">
    <text evidence="2 6">Belongs to the ABC-3 integral membrane protein family.</text>
</comment>
<feature type="transmembrane region" description="Helical" evidence="7">
    <location>
        <begin position="178"/>
        <end position="206"/>
    </location>
</feature>
<reference evidence="8 9" key="1">
    <citation type="journal article" date="2016" name="Int. J. Syst. Evol. Microbiol.">
        <title>Caldimicrobium thiodismutans sp. nov., a sulfur-disproportionating bacterium isolated from a hot spring, and emended description of the genus Caldimicrobium.</title>
        <authorList>
            <person name="Kojima H."/>
            <person name="Umezawa K."/>
            <person name="Fukui M."/>
        </authorList>
    </citation>
    <scope>NUCLEOTIDE SEQUENCE [LARGE SCALE GENOMIC DNA]</scope>
    <source>
        <strain evidence="8 9">TF1</strain>
    </source>
</reference>
<evidence type="ECO:0008006" key="10">
    <source>
        <dbReference type="Google" id="ProtNLM"/>
    </source>
</evidence>
<dbReference type="Pfam" id="PF00950">
    <property type="entry name" value="ABC-3"/>
    <property type="match status" value="1"/>
</dbReference>
<dbReference type="OrthoDB" id="9796274at2"/>
<dbReference type="PANTHER" id="PTHR30477:SF0">
    <property type="entry name" value="METAL TRANSPORT SYSTEM MEMBRANE PROTEIN TM_0125-RELATED"/>
    <property type="match status" value="1"/>
</dbReference>
<dbReference type="PANTHER" id="PTHR30477">
    <property type="entry name" value="ABC-TRANSPORTER METAL-BINDING PROTEIN"/>
    <property type="match status" value="1"/>
</dbReference>
<feature type="transmembrane region" description="Helical" evidence="7">
    <location>
        <begin position="95"/>
        <end position="113"/>
    </location>
</feature>
<sequence>MENLVFFLKLFKWGLLSGLFFAVSSALTSPYLILQKNSLFPHAITHLLLLSLLILSVISPLVPHYLHFPFLLLLTLLLSSFIHLLVKVLHIFEDTATSLITYLSLGVALILATKTSQYDITLLNYLFGSLFTVEAINVSESLFVFIISLGLFFYYKDIWLTLGIEKEVPGLDFQKAQFFFLLLITLQTLIGVKLMGVLLVSAFFVFASTLALKSSPSFKWVVPLTIFFNLFAVVSGFLLSIYFDLPFSAGAIIIMGLYIPMLFLVRHR</sequence>
<reference evidence="9" key="2">
    <citation type="journal article" date="2016" name="Int. J. Syst. Evol. Microbiol.">
        <title>Caldimicrobium thiodismutans sp. nov., a sulfur-disproportionating bacterium isolated from a hot spring.</title>
        <authorList>
            <person name="Kojima H."/>
            <person name="Umezawa K."/>
            <person name="Fukui M."/>
        </authorList>
    </citation>
    <scope>NUCLEOTIDE SEQUENCE [LARGE SCALE GENOMIC DNA]</scope>
    <source>
        <strain evidence="9">TF1</strain>
    </source>
</reference>
<dbReference type="KEGG" id="cthi:THC_0560"/>
<keyword evidence="9" id="KW-1185">Reference proteome</keyword>
<dbReference type="AlphaFoldDB" id="A0A0U4W1D0"/>
<evidence type="ECO:0000256" key="3">
    <source>
        <dbReference type="ARBA" id="ARBA00022692"/>
    </source>
</evidence>
<keyword evidence="5 7" id="KW-0472">Membrane</keyword>
<evidence type="ECO:0000256" key="4">
    <source>
        <dbReference type="ARBA" id="ARBA00022989"/>
    </source>
</evidence>